<organism evidence="1 2">
    <name type="scientific">Spirosoma arboris</name>
    <dbReference type="NCBI Taxonomy" id="2682092"/>
    <lineage>
        <taxon>Bacteria</taxon>
        <taxon>Pseudomonadati</taxon>
        <taxon>Bacteroidota</taxon>
        <taxon>Cytophagia</taxon>
        <taxon>Cytophagales</taxon>
        <taxon>Cytophagaceae</taxon>
        <taxon>Spirosoma</taxon>
    </lineage>
</organism>
<dbReference type="Proteomes" id="UP000436006">
    <property type="component" value="Unassembled WGS sequence"/>
</dbReference>
<comment type="caution">
    <text evidence="1">The sequence shown here is derived from an EMBL/GenBank/DDBJ whole genome shotgun (WGS) entry which is preliminary data.</text>
</comment>
<dbReference type="SUPFAM" id="SSF56281">
    <property type="entry name" value="Metallo-hydrolase/oxidoreductase"/>
    <property type="match status" value="1"/>
</dbReference>
<evidence type="ECO:0000313" key="2">
    <source>
        <dbReference type="Proteomes" id="UP000436006"/>
    </source>
</evidence>
<proteinExistence type="predicted"/>
<dbReference type="PANTHER" id="PTHR30619:SF1">
    <property type="entry name" value="RECOMBINATION PROTEIN 2"/>
    <property type="match status" value="1"/>
</dbReference>
<dbReference type="InterPro" id="IPR052159">
    <property type="entry name" value="Competence_DNA_uptake"/>
</dbReference>
<keyword evidence="2" id="KW-1185">Reference proteome</keyword>
<evidence type="ECO:0000313" key="1">
    <source>
        <dbReference type="EMBL" id="MVM35753.1"/>
    </source>
</evidence>
<protein>
    <recommendedName>
        <fullName evidence="3">MBL fold metallo-hydrolase</fullName>
    </recommendedName>
</protein>
<dbReference type="InterPro" id="IPR036866">
    <property type="entry name" value="RibonucZ/Hydroxyglut_hydro"/>
</dbReference>
<gene>
    <name evidence="1" type="ORF">GO755_37405</name>
</gene>
<accession>A0A7K1SPY5</accession>
<dbReference type="AlphaFoldDB" id="A0A7K1SPY5"/>
<dbReference type="RefSeq" id="WP_157590555.1">
    <property type="nucleotide sequence ID" value="NZ_WPIN01000026.1"/>
</dbReference>
<name>A0A7K1SPY5_9BACT</name>
<evidence type="ECO:0008006" key="3">
    <source>
        <dbReference type="Google" id="ProtNLM"/>
    </source>
</evidence>
<reference evidence="1 2" key="1">
    <citation type="submission" date="2019-12" db="EMBL/GenBank/DDBJ databases">
        <title>Spirosoma sp. HMF4905 genome sequencing and assembly.</title>
        <authorList>
            <person name="Kang H."/>
            <person name="Cha I."/>
            <person name="Kim H."/>
            <person name="Joh K."/>
        </authorList>
    </citation>
    <scope>NUCLEOTIDE SEQUENCE [LARGE SCALE GENOMIC DNA]</scope>
    <source>
        <strain evidence="1 2">HMF4905</strain>
    </source>
</reference>
<dbReference type="PANTHER" id="PTHR30619">
    <property type="entry name" value="DNA INTERNALIZATION/COMPETENCE PROTEIN COMEC/REC2"/>
    <property type="match status" value="1"/>
</dbReference>
<dbReference type="EMBL" id="WPIN01000026">
    <property type="protein sequence ID" value="MVM35753.1"/>
    <property type="molecule type" value="Genomic_DNA"/>
</dbReference>
<sequence length="419" mass="47053">MRFIRLIFLGLTVFYAVTTVAQQPGKSLPIWQVGQLDIHHINTGQGNATFIVFPDGTSLLVDAGAINPIDWRTNKPRNIPVKPTNDRQAGEWIARYVRTSLRFKAEPVIDYAIITHFHDDHMGSPSNVTKRGAGGYVLTGITEVGEYIPIRKILDRGWPKYSYPRSFASDSMVANYRRFLNWQIQHKGLNVELFQAGRNDQITFVEQPKLSQNYPVEVRNLAVNGEIWTKVRNETWSLFPNLTTLQPAEYPNENMCSIAFQIRYGAFDYFSGGDIQGVLQFGSPPWHDVETPIANVAGPVDVQLVDHHGYADSENGTLLASLRPRVLVVPAWASSHPGRDVLERILSAQSYTGERDVFATNLQEEAKVAIRDLLPRLKSESGHVVIRVQPGGESYQVLILDDTNESFTVKAVHGPYRSQ</sequence>
<dbReference type="Gene3D" id="3.60.15.10">
    <property type="entry name" value="Ribonuclease Z/Hydroxyacylglutathione hydrolase-like"/>
    <property type="match status" value="1"/>
</dbReference>